<evidence type="ECO:0000256" key="1">
    <source>
        <dbReference type="ARBA" id="ARBA00023015"/>
    </source>
</evidence>
<feature type="transmembrane region" description="Helical" evidence="4">
    <location>
        <begin position="29"/>
        <end position="47"/>
    </location>
</feature>
<feature type="transmembrane region" description="Helical" evidence="4">
    <location>
        <begin position="641"/>
        <end position="660"/>
    </location>
</feature>
<feature type="transmembrane region" description="Helical" evidence="4">
    <location>
        <begin position="746"/>
        <end position="770"/>
    </location>
</feature>
<feature type="transmembrane region" description="Helical" evidence="4">
    <location>
        <begin position="860"/>
        <end position="887"/>
    </location>
</feature>
<keyword evidence="1" id="KW-0805">Transcription regulation</keyword>
<evidence type="ECO:0000256" key="3">
    <source>
        <dbReference type="ARBA" id="ARBA00023163"/>
    </source>
</evidence>
<dbReference type="RefSeq" id="WP_157009658.1">
    <property type="nucleotide sequence ID" value="NZ_DBEZYS010000146.1"/>
</dbReference>
<dbReference type="InterPro" id="IPR016032">
    <property type="entry name" value="Sig_transdc_resp-reg_C-effctor"/>
</dbReference>
<sequence length="992" mass="104234">MCAWLAALAAMPLLQGGQGMGSKWFGVFAWESFGLLAGLILWCTVRGSGVVTKARAQRALAVSGSIGVVMLALTTLICTTGSTLVDVVFRLVGVSSAVAADAILDGLVELFAFTSAFLCAYCCARIGYMYSAETVVTRPVCPIVNGLSGALSSAMAFFGGTLFAAVLFWGYAPSGLDGVCPAIAWVATAGCFIVIVSMGMLALFSSEDDEAKNASAIHDRIRAMLDWAKDDTVRVLFRVFCVRVVAAWAAGACLWALASAVSVLPATVSDLVRWVLTMALLTDVLALAAVLSRIRVGPSVGCQSAMQESCSESDDAYSESSSDLPSRSASCVAACEASAMAASMPFALSTTLVASGGSDIRNEPAMSSALRSAISQKGLTDREMEAVAWVLADLTSAEAADRMGLKASTVRVYVQRAYRKLGVINYDEARRLYAMHEDDATALINDPVPSVPMCSRLTEHRTSLARFCASVAIASGIVVITLLLVPTASLGSTAWIGEGVYVGCAAALFLIAGASLVARGDAVEGEDAERTANVKSIGYVSDSDGTGRLDWAGGIPTGFLFARAVCRSRVAACAFGALTAVLGCVFAMLPGFVRSAFGIWPAITLAVTFAYVLCMAGWGSALISRFGLSTECGRSCSGTRISICVGCFASVAAALLFQVVAPWMGLATASVAAVLFAGSSVAAVSLRPIPDTPSDASLYNHLEHSVAGGKNSAPSRCFRDATLAARWFAVFCTAMGFMWSRLWKGLAMPFLGLAETLFMIVVIVILCAFFSAQTSGRSRIAVVALAVACGVLYAMGIPVAIVCASAFLPVLFVLWCCDKGLFRSSSVLWFALMFAFGAFAGFVYAAGVERNVILWQELSSIGFAWTLSFFQLAMSTVTLLALVGLGLSCKFTADEWRARIAARELENSACESRVRSYLVGRGLNPLQVDVVTGIVQGMTSAQIADALSYSAGSINTARLVAYRLLEVHNRAQLVELLARETGLADMYESIVA</sequence>
<dbReference type="InterPro" id="IPR000792">
    <property type="entry name" value="Tscrpt_reg_LuxR_C"/>
</dbReference>
<dbReference type="SUPFAM" id="SSF46894">
    <property type="entry name" value="C-terminal effector domain of the bipartite response regulators"/>
    <property type="match status" value="2"/>
</dbReference>
<proteinExistence type="predicted"/>
<evidence type="ECO:0000313" key="7">
    <source>
        <dbReference type="Proteomes" id="UP000468327"/>
    </source>
</evidence>
<feature type="transmembrane region" description="Helical" evidence="4">
    <location>
        <begin position="271"/>
        <end position="291"/>
    </location>
</feature>
<keyword evidence="4" id="KW-0812">Transmembrane</keyword>
<feature type="transmembrane region" description="Helical" evidence="4">
    <location>
        <begin position="149"/>
        <end position="171"/>
    </location>
</feature>
<dbReference type="EMBL" id="WPOC01000025">
    <property type="protein sequence ID" value="MVN16161.1"/>
    <property type="molecule type" value="Genomic_DNA"/>
</dbReference>
<dbReference type="InterPro" id="IPR036388">
    <property type="entry name" value="WH-like_DNA-bd_sf"/>
</dbReference>
<feature type="transmembrane region" description="Helical" evidence="4">
    <location>
        <begin position="782"/>
        <end position="815"/>
    </location>
</feature>
<reference evidence="6 7" key="1">
    <citation type="submission" date="2019-11" db="EMBL/GenBank/DDBJ databases">
        <title>Whole genome shotgun sequencing (WGS) data from Adlercreutzia equolifaciens ResAG-91, Eggerthella lenta MRI-F36, MRI-F37, MRI-F40, ResAG-49, ResAG-88, ResAG-121, ResAG-145, and Gordonibacter sp. ResAG-5, ResAG-26, ResAG-43, ResAG-50, ResAG-59.</title>
        <authorList>
            <person name="Stoll D.A."/>
            <person name="Danylec N."/>
            <person name="Franz C.M.A.P."/>
            <person name="Huch M."/>
        </authorList>
    </citation>
    <scope>NUCLEOTIDE SEQUENCE [LARGE SCALE GENOMIC DNA]</scope>
    <source>
        <strain evidence="6 7">ResAG-59</strain>
    </source>
</reference>
<accession>A0A6N8IJV8</accession>
<evidence type="ECO:0000259" key="5">
    <source>
        <dbReference type="PROSITE" id="PS50043"/>
    </source>
</evidence>
<feature type="domain" description="HTH luxR-type" evidence="5">
    <location>
        <begin position="372"/>
        <end position="433"/>
    </location>
</feature>
<organism evidence="6 7">
    <name type="scientific">Gordonibacter urolithinfaciens</name>
    <dbReference type="NCBI Taxonomy" id="1335613"/>
    <lineage>
        <taxon>Bacteria</taxon>
        <taxon>Bacillati</taxon>
        <taxon>Actinomycetota</taxon>
        <taxon>Coriobacteriia</taxon>
        <taxon>Eggerthellales</taxon>
        <taxon>Eggerthellaceae</taxon>
        <taxon>Gordonibacter</taxon>
    </lineage>
</organism>
<feature type="transmembrane region" description="Helical" evidence="4">
    <location>
        <begin position="599"/>
        <end position="621"/>
    </location>
</feature>
<feature type="transmembrane region" description="Helical" evidence="4">
    <location>
        <begin position="723"/>
        <end position="740"/>
    </location>
</feature>
<gene>
    <name evidence="6" type="ORF">GO738_12565</name>
</gene>
<feature type="transmembrane region" description="Helical" evidence="4">
    <location>
        <begin position="102"/>
        <end position="128"/>
    </location>
</feature>
<evidence type="ECO:0000313" key="6">
    <source>
        <dbReference type="EMBL" id="MVN16161.1"/>
    </source>
</evidence>
<dbReference type="Proteomes" id="UP000468327">
    <property type="component" value="Unassembled WGS sequence"/>
</dbReference>
<dbReference type="PANTHER" id="PTHR44688">
    <property type="entry name" value="DNA-BINDING TRANSCRIPTIONAL ACTIVATOR DEVR_DOSR"/>
    <property type="match status" value="1"/>
</dbReference>
<dbReference type="SMART" id="SM00421">
    <property type="entry name" value="HTH_LUXR"/>
    <property type="match status" value="2"/>
</dbReference>
<dbReference type="CDD" id="cd06170">
    <property type="entry name" value="LuxR_C_like"/>
    <property type="match status" value="1"/>
</dbReference>
<feature type="transmembrane region" description="Helical" evidence="4">
    <location>
        <begin position="464"/>
        <end position="488"/>
    </location>
</feature>
<dbReference type="GO" id="GO:0006355">
    <property type="term" value="P:regulation of DNA-templated transcription"/>
    <property type="evidence" value="ECO:0007669"/>
    <property type="project" value="InterPro"/>
</dbReference>
<dbReference type="GO" id="GO:0003677">
    <property type="term" value="F:DNA binding"/>
    <property type="evidence" value="ECO:0007669"/>
    <property type="project" value="UniProtKB-KW"/>
</dbReference>
<keyword evidence="7" id="KW-1185">Reference proteome</keyword>
<keyword evidence="4" id="KW-0472">Membrane</keyword>
<protein>
    <recommendedName>
        <fullName evidence="5">HTH luxR-type domain-containing protein</fullName>
    </recommendedName>
</protein>
<dbReference type="PANTHER" id="PTHR44688:SF16">
    <property type="entry name" value="DNA-BINDING TRANSCRIPTIONAL ACTIVATOR DEVR_DOSR"/>
    <property type="match status" value="1"/>
</dbReference>
<feature type="transmembrane region" description="Helical" evidence="4">
    <location>
        <begin position="59"/>
        <end position="82"/>
    </location>
</feature>
<feature type="transmembrane region" description="Helical" evidence="4">
    <location>
        <begin position="570"/>
        <end position="593"/>
    </location>
</feature>
<dbReference type="AlphaFoldDB" id="A0A6N8IJV8"/>
<dbReference type="PROSITE" id="PS50043">
    <property type="entry name" value="HTH_LUXR_2"/>
    <property type="match status" value="1"/>
</dbReference>
<feature type="transmembrane region" description="Helical" evidence="4">
    <location>
        <begin position="183"/>
        <end position="204"/>
    </location>
</feature>
<keyword evidence="4" id="KW-1133">Transmembrane helix</keyword>
<dbReference type="Pfam" id="PF00196">
    <property type="entry name" value="GerE"/>
    <property type="match status" value="2"/>
</dbReference>
<comment type="caution">
    <text evidence="6">The sequence shown here is derived from an EMBL/GenBank/DDBJ whole genome shotgun (WGS) entry which is preliminary data.</text>
</comment>
<name>A0A6N8IJV8_9ACTN</name>
<evidence type="ECO:0000256" key="4">
    <source>
        <dbReference type="SAM" id="Phobius"/>
    </source>
</evidence>
<keyword evidence="3" id="KW-0804">Transcription</keyword>
<feature type="transmembrane region" description="Helical" evidence="4">
    <location>
        <begin position="500"/>
        <end position="518"/>
    </location>
</feature>
<feature type="transmembrane region" description="Helical" evidence="4">
    <location>
        <begin position="244"/>
        <end position="265"/>
    </location>
</feature>
<evidence type="ECO:0000256" key="2">
    <source>
        <dbReference type="ARBA" id="ARBA00023125"/>
    </source>
</evidence>
<dbReference type="Gene3D" id="1.10.10.10">
    <property type="entry name" value="Winged helix-like DNA-binding domain superfamily/Winged helix DNA-binding domain"/>
    <property type="match status" value="2"/>
</dbReference>
<keyword evidence="2" id="KW-0238">DNA-binding</keyword>
<feature type="transmembrane region" description="Helical" evidence="4">
    <location>
        <begin position="827"/>
        <end position="848"/>
    </location>
</feature>